<organism evidence="2 3">
    <name type="scientific">Aquipseudomonas campi</name>
    <dbReference type="NCBI Taxonomy" id="2731681"/>
    <lineage>
        <taxon>Bacteria</taxon>
        <taxon>Pseudomonadati</taxon>
        <taxon>Pseudomonadota</taxon>
        <taxon>Gammaproteobacteria</taxon>
        <taxon>Pseudomonadales</taxon>
        <taxon>Pseudomonadaceae</taxon>
        <taxon>Aquipseudomonas</taxon>
    </lineage>
</organism>
<reference evidence="2" key="1">
    <citation type="submission" date="2020-07" db="EMBL/GenBank/DDBJ databases">
        <title>Nitrate ammonifying Pseudomonas campi sp. nov. isolated from German agricultural grassland.</title>
        <authorList>
            <person name="Timsy T."/>
            <person name="Ulrich A."/>
            <person name="Spanner T."/>
            <person name="Foesel B."/>
            <person name="Kolb S."/>
            <person name="Horn M.A."/>
            <person name="Behrendt U."/>
        </authorList>
    </citation>
    <scope>NUCLEOTIDE SEQUENCE</scope>
    <source>
        <strain evidence="2">S1-A32-2</strain>
    </source>
</reference>
<evidence type="ECO:0008006" key="4">
    <source>
        <dbReference type="Google" id="ProtNLM"/>
    </source>
</evidence>
<dbReference type="AlphaFoldDB" id="A0A6M8FRD8"/>
<dbReference type="RefSeq" id="WP_173206715.1">
    <property type="nucleotide sequence ID" value="NZ_CP053697.2"/>
</dbReference>
<dbReference type="Proteomes" id="UP000501379">
    <property type="component" value="Chromosome"/>
</dbReference>
<accession>A0A6M8FRD8</accession>
<dbReference type="PROSITE" id="PS51257">
    <property type="entry name" value="PROKAR_LIPOPROTEIN"/>
    <property type="match status" value="1"/>
</dbReference>
<evidence type="ECO:0000313" key="3">
    <source>
        <dbReference type="Proteomes" id="UP000501379"/>
    </source>
</evidence>
<dbReference type="EMBL" id="CP053697">
    <property type="protein sequence ID" value="QKE63338.1"/>
    <property type="molecule type" value="Genomic_DNA"/>
</dbReference>
<protein>
    <recommendedName>
        <fullName evidence="4">Lipoprotein</fullName>
    </recommendedName>
</protein>
<dbReference type="KEGG" id="pcam:HNE05_08160"/>
<feature type="region of interest" description="Disordered" evidence="1">
    <location>
        <begin position="124"/>
        <end position="148"/>
    </location>
</feature>
<proteinExistence type="predicted"/>
<name>A0A6M8FRD8_9GAMM</name>
<keyword evidence="3" id="KW-1185">Reference proteome</keyword>
<sequence length="148" mass="17067">MKTTLLLLTLTLALAGCQLEDETLALEANAKEEQVWTFIQFNVPEEDEGLESFYYYGKVSKSLYQLISANRLQSGFVRLQEMHYWGDDDLIHPYRDLQNSGEMVFRIEDIRSMKLVRKAPTPGLGYEQFEEPQNKGIKPAAETLEQRS</sequence>
<gene>
    <name evidence="2" type="ORF">HNE05_08160</name>
</gene>
<evidence type="ECO:0000256" key="1">
    <source>
        <dbReference type="SAM" id="MobiDB-lite"/>
    </source>
</evidence>
<evidence type="ECO:0000313" key="2">
    <source>
        <dbReference type="EMBL" id="QKE63338.1"/>
    </source>
</evidence>